<name>A0A1S1MYC8_9GAMM</name>
<dbReference type="AlphaFoldDB" id="A0A1S1MYC8"/>
<gene>
    <name evidence="1" type="ORF">BET10_05590</name>
</gene>
<dbReference type="OrthoDB" id="1441538at2"/>
<evidence type="ECO:0000313" key="2">
    <source>
        <dbReference type="Proteomes" id="UP000179786"/>
    </source>
</evidence>
<dbReference type="EMBL" id="MKJU01000008">
    <property type="protein sequence ID" value="OHU92396.1"/>
    <property type="molecule type" value="Genomic_DNA"/>
</dbReference>
<accession>A0A1S1MYC8</accession>
<proteinExistence type="predicted"/>
<keyword evidence="2" id="KW-1185">Reference proteome</keyword>
<dbReference type="RefSeq" id="WP_070983511.1">
    <property type="nucleotide sequence ID" value="NZ_MKJU01000008.1"/>
</dbReference>
<comment type="caution">
    <text evidence="1">The sequence shown here is derived from an EMBL/GenBank/DDBJ whole genome shotgun (WGS) entry which is preliminary data.</text>
</comment>
<organism evidence="1 2">
    <name type="scientific">Pseudoalteromonas amylolytica</name>
    <dbReference type="NCBI Taxonomy" id="1859457"/>
    <lineage>
        <taxon>Bacteria</taxon>
        <taxon>Pseudomonadati</taxon>
        <taxon>Pseudomonadota</taxon>
        <taxon>Gammaproteobacteria</taxon>
        <taxon>Alteromonadales</taxon>
        <taxon>Pseudoalteromonadaceae</taxon>
        <taxon>Pseudoalteromonas</taxon>
    </lineage>
</organism>
<evidence type="ECO:0008006" key="3">
    <source>
        <dbReference type="Google" id="ProtNLM"/>
    </source>
</evidence>
<reference evidence="1 2" key="1">
    <citation type="submission" date="2016-09" db="EMBL/GenBank/DDBJ databases">
        <title>Pseudoalteromonas amylolytica sp. nov., isolated from the surface seawater.</title>
        <authorList>
            <person name="Wu Y.-H."/>
            <person name="Cheng H."/>
            <person name="Jin X.-B."/>
            <person name="Wang C.-S."/>
            <person name="Xu X.-W."/>
        </authorList>
    </citation>
    <scope>NUCLEOTIDE SEQUENCE [LARGE SCALE GENOMIC DNA]</scope>
    <source>
        <strain evidence="1 2">JW1</strain>
    </source>
</reference>
<dbReference type="SUPFAM" id="SSF52540">
    <property type="entry name" value="P-loop containing nucleoside triphosphate hydrolases"/>
    <property type="match status" value="1"/>
</dbReference>
<dbReference type="Proteomes" id="UP000179786">
    <property type="component" value="Unassembled WGS sequence"/>
</dbReference>
<dbReference type="Gene3D" id="3.40.50.300">
    <property type="entry name" value="P-loop containing nucleotide triphosphate hydrolases"/>
    <property type="match status" value="1"/>
</dbReference>
<dbReference type="STRING" id="1859457.BET10_05590"/>
<dbReference type="InterPro" id="IPR027417">
    <property type="entry name" value="P-loop_NTPase"/>
</dbReference>
<evidence type="ECO:0000313" key="1">
    <source>
        <dbReference type="EMBL" id="OHU92396.1"/>
    </source>
</evidence>
<protein>
    <recommendedName>
        <fullName evidence="3">Sulfotransferase family protein</fullName>
    </recommendedName>
</protein>
<sequence>MANNNTLYLMGGMPKSGTSCLAGALYELGLEMNLGNVNANLQLFAPSSGEEFITEDKYYMYESGGLMTLNEQMLRGAISGWEHYSTARNPGSGSMLNPPHVDSLWMDERVLSIISSFAMTSLKEFPFGIKDPRITFLYSIWAKGVELAGIKAKGIFSVRPPLSAAHALVTRGWMNSYDSALELWLRYNRTVLKWAQEEEAQVVIYNQDDTYLTQIEALCEKIGLNYQQHVMDKFYKAASPEDIDPAILANHPMKRSIEDVFQALVESRVGNK</sequence>